<evidence type="ECO:0000313" key="2">
    <source>
        <dbReference type="EMBL" id="SMC08854.1"/>
    </source>
</evidence>
<dbReference type="AlphaFoldDB" id="A0A1W1WRB8"/>
<dbReference type="PANTHER" id="PTHR35024">
    <property type="entry name" value="HYPOTHETICAL CYTOSOLIC PROTEIN"/>
    <property type="match status" value="1"/>
</dbReference>
<dbReference type="Proteomes" id="UP000192602">
    <property type="component" value="Unassembled WGS sequence"/>
</dbReference>
<dbReference type="OrthoDB" id="5327254at2"/>
<organism evidence="2 3">
    <name type="scientific">Nitratiruptor tergarcus DSM 16512</name>
    <dbReference type="NCBI Taxonomy" id="1069081"/>
    <lineage>
        <taxon>Bacteria</taxon>
        <taxon>Pseudomonadati</taxon>
        <taxon>Campylobacterota</taxon>
        <taxon>Epsilonproteobacteria</taxon>
        <taxon>Nautiliales</taxon>
        <taxon>Nitratiruptoraceae</taxon>
        <taxon>Nitratiruptor</taxon>
    </lineage>
</organism>
<dbReference type="RefSeq" id="WP_084275115.1">
    <property type="nucleotide sequence ID" value="NZ_AP026671.1"/>
</dbReference>
<gene>
    <name evidence="2" type="ORF">SAMN05660197_0629</name>
</gene>
<dbReference type="EMBL" id="FWWZ01000001">
    <property type="protein sequence ID" value="SMC08854.1"/>
    <property type="molecule type" value="Genomic_DNA"/>
</dbReference>
<dbReference type="STRING" id="1069081.SAMN05660197_0629"/>
<keyword evidence="3" id="KW-1185">Reference proteome</keyword>
<dbReference type="PANTHER" id="PTHR35024:SF4">
    <property type="entry name" value="POLYMER-FORMING CYTOSKELETAL PROTEIN"/>
    <property type="match status" value="1"/>
</dbReference>
<proteinExistence type="inferred from homology"/>
<name>A0A1W1WRB8_9BACT</name>
<comment type="similarity">
    <text evidence="1">Belongs to the bactofilin family.</text>
</comment>
<dbReference type="Pfam" id="PF04519">
    <property type="entry name" value="Bactofilin"/>
    <property type="match status" value="1"/>
</dbReference>
<reference evidence="3" key="1">
    <citation type="submission" date="2017-04" db="EMBL/GenBank/DDBJ databases">
        <authorList>
            <person name="Varghese N."/>
            <person name="Submissions S."/>
        </authorList>
    </citation>
    <scope>NUCLEOTIDE SEQUENCE [LARGE SCALE GENOMIC DNA]</scope>
    <source>
        <strain evidence="3">DSM 16512</strain>
    </source>
</reference>
<protein>
    <submittedName>
        <fullName evidence="2">Protein CcmA, bactofilin family</fullName>
    </submittedName>
</protein>
<evidence type="ECO:0000313" key="3">
    <source>
        <dbReference type="Proteomes" id="UP000192602"/>
    </source>
</evidence>
<accession>A0A1W1WRB8</accession>
<dbReference type="InterPro" id="IPR007607">
    <property type="entry name" value="BacA/B"/>
</dbReference>
<evidence type="ECO:0000256" key="1">
    <source>
        <dbReference type="ARBA" id="ARBA00044755"/>
    </source>
</evidence>
<sequence length="130" mass="13754">MGIFGKSGKSDALSKETTLISKSTKIVGEIILESNLHIDGDVEGTISSSAVVSIGKTGKFKGDIKAVDVVVNGVANGKIEAASLEILSGGRVIGEVFVENITIQNMGIFNGICHQKEEKLQEPQKIELKK</sequence>